<organism evidence="5">
    <name type="scientific">Gambierdiscus excentricus</name>
    <dbReference type="NCBI Taxonomy" id="986170"/>
    <lineage>
        <taxon>Eukaryota</taxon>
        <taxon>Sar</taxon>
        <taxon>Alveolata</taxon>
        <taxon>Dinophyceae</taxon>
        <taxon>Gonyaulacales</taxon>
        <taxon>Pyrocystaceae</taxon>
        <taxon>Gambierdiscus</taxon>
    </lineage>
</organism>
<dbReference type="AlphaFoldDB" id="A0A1S6K832"/>
<evidence type="ECO:0000259" key="4">
    <source>
        <dbReference type="PROSITE" id="PS52004"/>
    </source>
</evidence>
<protein>
    <submittedName>
        <fullName evidence="5">Type I polyketide synthase</fullName>
    </submittedName>
</protein>
<dbReference type="NCBIfam" id="TIGR04556">
    <property type="entry name" value="PKS_assoc"/>
    <property type="match status" value="1"/>
</dbReference>
<evidence type="ECO:0000256" key="2">
    <source>
        <dbReference type="ARBA" id="ARBA00022553"/>
    </source>
</evidence>
<dbReference type="SMART" id="SM00825">
    <property type="entry name" value="PKS_KS"/>
    <property type="match status" value="1"/>
</dbReference>
<evidence type="ECO:0000256" key="3">
    <source>
        <dbReference type="RuleBase" id="RU003694"/>
    </source>
</evidence>
<dbReference type="Pfam" id="PF00109">
    <property type="entry name" value="ketoacyl-synt"/>
    <property type="match status" value="1"/>
</dbReference>
<accession>A0A1S6K832</accession>
<dbReference type="PANTHER" id="PTHR43775:SF37">
    <property type="entry name" value="SI:DKEY-61P9.11"/>
    <property type="match status" value="1"/>
</dbReference>
<keyword evidence="1" id="KW-0596">Phosphopantetheine</keyword>
<dbReference type="InterPro" id="IPR014030">
    <property type="entry name" value="Ketoacyl_synth_N"/>
</dbReference>
<proteinExistence type="inferred from homology"/>
<dbReference type="SUPFAM" id="SSF53901">
    <property type="entry name" value="Thiolase-like"/>
    <property type="match status" value="1"/>
</dbReference>
<keyword evidence="2" id="KW-0597">Phosphoprotein</keyword>
<keyword evidence="3" id="KW-0808">Transferase</keyword>
<dbReference type="GO" id="GO:0006633">
    <property type="term" value="P:fatty acid biosynthetic process"/>
    <property type="evidence" value="ECO:0007669"/>
    <property type="project" value="TreeGrafter"/>
</dbReference>
<feature type="domain" description="Ketosynthase family 3 (KS3)" evidence="4">
    <location>
        <begin position="321"/>
        <end position="749"/>
    </location>
</feature>
<dbReference type="PROSITE" id="PS52004">
    <property type="entry name" value="KS3_2"/>
    <property type="match status" value="1"/>
</dbReference>
<evidence type="ECO:0000256" key="1">
    <source>
        <dbReference type="ARBA" id="ARBA00022450"/>
    </source>
</evidence>
<name>A0A1S6K832_9DINO</name>
<dbReference type="Gene3D" id="3.40.47.10">
    <property type="match status" value="1"/>
</dbReference>
<dbReference type="PANTHER" id="PTHR43775">
    <property type="entry name" value="FATTY ACID SYNTHASE"/>
    <property type="match status" value="1"/>
</dbReference>
<dbReference type="GO" id="GO:0004312">
    <property type="term" value="F:fatty acid synthase activity"/>
    <property type="evidence" value="ECO:0007669"/>
    <property type="project" value="TreeGrafter"/>
</dbReference>
<dbReference type="InterPro" id="IPR014031">
    <property type="entry name" value="Ketoacyl_synth_C"/>
</dbReference>
<dbReference type="CDD" id="cd00833">
    <property type="entry name" value="PKS"/>
    <property type="match status" value="1"/>
</dbReference>
<comment type="similarity">
    <text evidence="3">Belongs to the thiolase-like superfamily. Beta-ketoacyl-ACP synthases family.</text>
</comment>
<dbReference type="EMBL" id="KX395800">
    <property type="protein sequence ID" value="AQS99218.1"/>
    <property type="molecule type" value="Transcribed_RNA"/>
</dbReference>
<sequence length="937" mass="102030">MACLASGALVRISGLPGSEFAGIDGQRAQLVRFERDLRKWIAVTFTGITCSVDPQFLRVLEARELEPYDFVFGPKTDLGLLASGIAQALQGDGYAVVRMFVTAGDAAAMLSVAKELEVDDCFGRMALEFERGYLGIDGYAKALLMDPCSQAAPDTVRTSPLSAVDSSFATLCELLAPHTENALGFRIFSRSRLLLQMPLTDSDDERYPSADIEDGDAEGYMQTMVRKKITLMQFVGPSSGKLKLVPRAEEQRPAIELTTEPHMLLVFADSRFEHSLDVKGESLTLSSFLMTEPPNFTFTSSPEGDMEVLGVLGTGPSPPPPEQCVIDGMYCRYGTGAEGRDQFWSGVGKAATDGLTEVPLVRFDMNQYYDPDAIFGGSYTKHGCFGIEGIQLFDNRFFEISPAEAKGMDPCQRQVMEVSYMALCEGGWDKRSLQRNSQNIGHFAGIDKDDWMCMCSSGLIDLSGAHGAAAAANAITSNRFAYALNLKGASMTIDTACSSSLVCTHVSKLHLRFKEGEEMPASIVNGLNCMLYQGPFVGCCAAGMLSHIGRSLTFNASADGYARGELSGALIFKLKNYQTESEGVLACLAGSQANQDGRSASLSAPNGPAQEKCINAVLKECALTPTEVDCFECHGTGTSLGDPIEVGAFRKVMSYTPRLEPMVITSSKSNIAHGEGGAGLAGFFKCCMQVMHCEGAANVHLRTKNPHLDMEGFPCQMLAEVVTMREDSAYSGVSSFGFGGTNAHAEAWGSNIMTSRGGRLLDPQAAFQRKLAKAPPAEITINGDNVEEWETTGPDPRAEPGTCWRVELDEDGEIVWERDDDNDLRWFGDEFFLRGTHNDWRPEPMERDDVILGLWIGQVTLGPTGVEEFQVVADNNLDMVYHPEVSRCESKLAVVKGPDDAGKDLTWAIRGKEGDVFRIEFFQQDSFTSTLWLKQRK</sequence>
<dbReference type="InterPro" id="IPR050091">
    <property type="entry name" value="PKS_NRPS_Biosynth_Enz"/>
</dbReference>
<dbReference type="InterPro" id="IPR016039">
    <property type="entry name" value="Thiolase-like"/>
</dbReference>
<reference evidence="5" key="1">
    <citation type="journal article" date="2017" name="J. Eukaryot. Microbiol.">
        <title>Role of Modular Polyketide Synthases in the Production of Polyether Ladder Compounds in Ciguatoxin-producing Gambierdiscus polynesiensis and G.excentricus (Dinophyceae).</title>
        <authorList>
            <person name="Kohli G.S."/>
            <person name="Campbell K."/>
            <person name="John U."/>
            <person name="Smith K.F."/>
            <person name="Fraga S."/>
            <person name="Rhodes L.L."/>
            <person name="Murray S.A."/>
        </authorList>
    </citation>
    <scope>NUCLEOTIDE SEQUENCE</scope>
    <source>
        <strain evidence="5">Contig_13995</strain>
    </source>
</reference>
<dbReference type="InterPro" id="IPR020841">
    <property type="entry name" value="PKS_Beta-ketoAc_synthase_dom"/>
</dbReference>
<dbReference type="Pfam" id="PF02801">
    <property type="entry name" value="Ketoacyl-synt_C"/>
    <property type="match status" value="1"/>
</dbReference>
<evidence type="ECO:0000313" key="5">
    <source>
        <dbReference type="EMBL" id="AQS99218.1"/>
    </source>
</evidence>
<dbReference type="InterPro" id="IPR030834">
    <property type="entry name" value="PKS_assoc_dom"/>
</dbReference>